<protein>
    <submittedName>
        <fullName evidence="1">Uncharacterized protein</fullName>
    </submittedName>
</protein>
<proteinExistence type="predicted"/>
<organism evidence="1 2">
    <name type="scientific">Nephila pilipes</name>
    <name type="common">Giant wood spider</name>
    <name type="synonym">Nephila maculata</name>
    <dbReference type="NCBI Taxonomy" id="299642"/>
    <lineage>
        <taxon>Eukaryota</taxon>
        <taxon>Metazoa</taxon>
        <taxon>Ecdysozoa</taxon>
        <taxon>Arthropoda</taxon>
        <taxon>Chelicerata</taxon>
        <taxon>Arachnida</taxon>
        <taxon>Araneae</taxon>
        <taxon>Araneomorphae</taxon>
        <taxon>Entelegynae</taxon>
        <taxon>Araneoidea</taxon>
        <taxon>Nephilidae</taxon>
        <taxon>Nephila</taxon>
    </lineage>
</organism>
<dbReference type="Proteomes" id="UP000887013">
    <property type="component" value="Unassembled WGS sequence"/>
</dbReference>
<sequence length="90" mass="10097">AETSRCILVSFLYIGESVWNEEEHNFPHIKTFVCATLFDDRDQLLRVISGQSIDGLRKGDSSQCQFVVEELTADQCGTNPPSYSVPNETL</sequence>
<evidence type="ECO:0000313" key="1">
    <source>
        <dbReference type="EMBL" id="GFT74104.1"/>
    </source>
</evidence>
<gene>
    <name evidence="1" type="ORF">NPIL_161501</name>
</gene>
<dbReference type="AlphaFoldDB" id="A0A8X6PLS1"/>
<accession>A0A8X6PLS1</accession>
<keyword evidence="2" id="KW-1185">Reference proteome</keyword>
<evidence type="ECO:0000313" key="2">
    <source>
        <dbReference type="Proteomes" id="UP000887013"/>
    </source>
</evidence>
<comment type="caution">
    <text evidence="1">The sequence shown here is derived from an EMBL/GenBank/DDBJ whole genome shotgun (WGS) entry which is preliminary data.</text>
</comment>
<reference evidence="1" key="1">
    <citation type="submission" date="2020-08" db="EMBL/GenBank/DDBJ databases">
        <title>Multicomponent nature underlies the extraordinary mechanical properties of spider dragline silk.</title>
        <authorList>
            <person name="Kono N."/>
            <person name="Nakamura H."/>
            <person name="Mori M."/>
            <person name="Yoshida Y."/>
            <person name="Ohtoshi R."/>
            <person name="Malay A.D."/>
            <person name="Moran D.A.P."/>
            <person name="Tomita M."/>
            <person name="Numata K."/>
            <person name="Arakawa K."/>
        </authorList>
    </citation>
    <scope>NUCLEOTIDE SEQUENCE</scope>
</reference>
<feature type="non-terminal residue" evidence="1">
    <location>
        <position position="1"/>
    </location>
</feature>
<dbReference type="EMBL" id="BMAW01117233">
    <property type="protein sequence ID" value="GFT74104.1"/>
    <property type="molecule type" value="Genomic_DNA"/>
</dbReference>
<name>A0A8X6PLS1_NEPPI</name>